<dbReference type="eggNOG" id="COG4268">
    <property type="taxonomic scope" value="Bacteria"/>
</dbReference>
<name>H1Y1T3_9SPHI</name>
<reference evidence="1" key="1">
    <citation type="submission" date="2011-09" db="EMBL/GenBank/DDBJ databases">
        <title>The permanent draft genome of Mucilaginibacter paludis DSM 18603.</title>
        <authorList>
            <consortium name="US DOE Joint Genome Institute (JGI-PGF)"/>
            <person name="Lucas S."/>
            <person name="Han J."/>
            <person name="Lapidus A."/>
            <person name="Bruce D."/>
            <person name="Goodwin L."/>
            <person name="Pitluck S."/>
            <person name="Peters L."/>
            <person name="Kyrpides N."/>
            <person name="Mavromatis K."/>
            <person name="Ivanova N."/>
            <person name="Mikhailova N."/>
            <person name="Held B."/>
            <person name="Detter J.C."/>
            <person name="Tapia R."/>
            <person name="Han C."/>
            <person name="Land M."/>
            <person name="Hauser L."/>
            <person name="Markowitz V."/>
            <person name="Cheng J.-F."/>
            <person name="Hugenholtz P."/>
            <person name="Woyke T."/>
            <person name="Wu D."/>
            <person name="Tindall B."/>
            <person name="Brambilla E."/>
            <person name="Klenk H.-P."/>
            <person name="Eisen J.A."/>
        </authorList>
    </citation>
    <scope>NUCLEOTIDE SEQUENCE [LARGE SCALE GENOMIC DNA]</scope>
    <source>
        <strain evidence="1">DSM 18603</strain>
    </source>
</reference>
<dbReference type="AlphaFoldDB" id="H1Y1T3"/>
<dbReference type="HOGENOM" id="CLU_048696_1_0_10"/>
<proteinExistence type="predicted"/>
<dbReference type="RefSeq" id="WP_008504302.1">
    <property type="nucleotide sequence ID" value="NZ_CM001403.1"/>
</dbReference>
<evidence type="ECO:0000313" key="1">
    <source>
        <dbReference type="EMBL" id="EHQ24742.1"/>
    </source>
</evidence>
<organism evidence="1 2">
    <name type="scientific">Mucilaginibacter paludis DSM 18603</name>
    <dbReference type="NCBI Taxonomy" id="714943"/>
    <lineage>
        <taxon>Bacteria</taxon>
        <taxon>Pseudomonadati</taxon>
        <taxon>Bacteroidota</taxon>
        <taxon>Sphingobacteriia</taxon>
        <taxon>Sphingobacteriales</taxon>
        <taxon>Sphingobacteriaceae</taxon>
        <taxon>Mucilaginibacter</taxon>
    </lineage>
</organism>
<gene>
    <name evidence="1" type="ORF">Mucpa_0550</name>
</gene>
<keyword evidence="2" id="KW-1185">Reference proteome</keyword>
<dbReference type="STRING" id="714943.Mucpa_0550"/>
<dbReference type="Pfam" id="PF10117">
    <property type="entry name" value="McrBC"/>
    <property type="match status" value="1"/>
</dbReference>
<sequence length="445" mass="52424">MFKTFEFGDWFPISNRKTLQPYLEEVWTQSKPLDDELQPITEDVSTLKSYQGFLTFDGTSGRARNYIGFIQSDDFHLEVYPKVFKRQSIDEDSIKLFLKHIFYWFDYCRRWKFPFTNVNLDSHDCENFPELMINLMADQIISVITNSPLMLYEEIEESLSIPRGRINFTRYLNSGLSNGNQHILECDHEPLMFDNQLNRIIKHVTRQLKQRAKFPETLHKLNEILFILDEVTDESCNSSSLSRVKLNPFFDDYNDIVSICRLVLNQEIYSNNHYEQSHWCLLFPMEYIFEDFVAGFIEKELSAEWIIEFQKQDLYLTDKPSEAFKMKHDILLTSKFDATIKIIVDTKYKIRSKEDQRNSKKGIAQSDMYQMTAYALRRACTHVLLLYPNEIEVLKNKSEFIITSGFEKSHAVKIIAGEIPFWSMDNFGQLSVELKRCLSGLLTIN</sequence>
<dbReference type="OrthoDB" id="828100at2"/>
<dbReference type="InterPro" id="IPR019292">
    <property type="entry name" value="McrC"/>
</dbReference>
<protein>
    <submittedName>
        <fullName evidence="1">5-methylcytosine restriction system component-like protein</fullName>
    </submittedName>
</protein>
<dbReference type="PANTHER" id="PTHR38733">
    <property type="entry name" value="PROTEIN MCRC"/>
    <property type="match status" value="1"/>
</dbReference>
<dbReference type="PANTHER" id="PTHR38733:SF1">
    <property type="entry name" value="TYPE IV METHYL-DIRECTED RESTRICTION ENZYME ECOKMCRBC"/>
    <property type="match status" value="1"/>
</dbReference>
<dbReference type="Proteomes" id="UP000002774">
    <property type="component" value="Chromosome"/>
</dbReference>
<dbReference type="EMBL" id="CM001403">
    <property type="protein sequence ID" value="EHQ24742.1"/>
    <property type="molecule type" value="Genomic_DNA"/>
</dbReference>
<accession>H1Y1T3</accession>
<evidence type="ECO:0000313" key="2">
    <source>
        <dbReference type="Proteomes" id="UP000002774"/>
    </source>
</evidence>